<name>D5V6X2_ARCNC</name>
<keyword evidence="2" id="KW-1185">Reference proteome</keyword>
<organism evidence="1 2">
    <name type="scientific">Arcobacter nitrofigilis (strain ATCC 33309 / DSM 7299 / CCUG 15893 / LMG 7604 / NCTC 12251 / CI)</name>
    <name type="common">Campylobacter nitrofigilis</name>
    <dbReference type="NCBI Taxonomy" id="572480"/>
    <lineage>
        <taxon>Bacteria</taxon>
        <taxon>Pseudomonadati</taxon>
        <taxon>Campylobacterota</taxon>
        <taxon>Epsilonproteobacteria</taxon>
        <taxon>Campylobacterales</taxon>
        <taxon>Arcobacteraceae</taxon>
        <taxon>Arcobacter</taxon>
    </lineage>
</organism>
<dbReference type="AlphaFoldDB" id="D5V6X2"/>
<reference evidence="1 2" key="1">
    <citation type="journal article" date="2010" name="Stand. Genomic Sci.">
        <title>Complete genome sequence of Arcobacter nitrofigilis type strain (CI).</title>
        <authorList>
            <person name="Pati A."/>
            <person name="Gronow S."/>
            <person name="Lapidus A."/>
            <person name="Copeland A."/>
            <person name="Glavina Del Rio T."/>
            <person name="Nolan M."/>
            <person name="Lucas S."/>
            <person name="Tice H."/>
            <person name="Cheng J.F."/>
            <person name="Han C."/>
            <person name="Chertkov O."/>
            <person name="Bruce D."/>
            <person name="Tapia R."/>
            <person name="Goodwin L."/>
            <person name="Pitluck S."/>
            <person name="Liolios K."/>
            <person name="Ivanova N."/>
            <person name="Mavromatis K."/>
            <person name="Chen A."/>
            <person name="Palaniappan K."/>
            <person name="Land M."/>
            <person name="Hauser L."/>
            <person name="Chang Y.J."/>
            <person name="Jeffries C.D."/>
            <person name="Detter J.C."/>
            <person name="Rohde M."/>
            <person name="Goker M."/>
            <person name="Bristow J."/>
            <person name="Eisen J.A."/>
            <person name="Markowitz V."/>
            <person name="Hugenholtz P."/>
            <person name="Klenk H.P."/>
            <person name="Kyrpides N.C."/>
        </authorList>
    </citation>
    <scope>NUCLEOTIDE SEQUENCE [LARGE SCALE GENOMIC DNA]</scope>
    <source>
        <strain evidence="2">ATCC 33309 / DSM 7299 / CCUG 15893 / LMG 7604 / NCTC 12251 / CI</strain>
    </source>
</reference>
<protein>
    <submittedName>
        <fullName evidence="1">Uncharacterized protein</fullName>
    </submittedName>
</protein>
<accession>D5V6X2</accession>
<gene>
    <name evidence="1" type="ordered locus">Arnit_2744</name>
</gene>
<evidence type="ECO:0000313" key="1">
    <source>
        <dbReference type="EMBL" id="ADG94392.1"/>
    </source>
</evidence>
<dbReference type="Proteomes" id="UP000000939">
    <property type="component" value="Chromosome"/>
</dbReference>
<sequence>MCENIYVEKDDKFIVGFINSHGKLEYTEYKAHDGGIFELDESKEYTKEELEEFLLENV</sequence>
<evidence type="ECO:0000313" key="2">
    <source>
        <dbReference type="Proteomes" id="UP000000939"/>
    </source>
</evidence>
<dbReference type="KEGG" id="ant:Arnit_2744"/>
<dbReference type="RefSeq" id="WP_013136537.1">
    <property type="nucleotide sequence ID" value="NC_014166.1"/>
</dbReference>
<dbReference type="STRING" id="572480.Arnit_2744"/>
<dbReference type="EMBL" id="CP001999">
    <property type="protein sequence ID" value="ADG94392.1"/>
    <property type="molecule type" value="Genomic_DNA"/>
</dbReference>
<proteinExistence type="predicted"/>
<dbReference type="HOGENOM" id="CLU_2969266_0_0_7"/>